<gene>
    <name evidence="1" type="ORF">BJF92_11165</name>
</gene>
<reference evidence="1 2" key="1">
    <citation type="submission" date="2016-09" db="EMBL/GenBank/DDBJ databases">
        <title>Rhizobium sp. nov., a novel species isolated from the rice rhizosphere.</title>
        <authorList>
            <person name="Zhao J."/>
            <person name="Zhang X."/>
        </authorList>
    </citation>
    <scope>NUCLEOTIDE SEQUENCE [LARGE SCALE GENOMIC DNA]</scope>
    <source>
        <strain evidence="1 2">MH17</strain>
    </source>
</reference>
<dbReference type="Proteomes" id="UP000186143">
    <property type="component" value="Unassembled WGS sequence"/>
</dbReference>
<protein>
    <submittedName>
        <fullName evidence="1">Uncharacterized protein</fullName>
    </submittedName>
</protein>
<evidence type="ECO:0000313" key="1">
    <source>
        <dbReference type="EMBL" id="OLP56643.1"/>
    </source>
</evidence>
<evidence type="ECO:0000313" key="2">
    <source>
        <dbReference type="Proteomes" id="UP000186143"/>
    </source>
</evidence>
<dbReference type="AlphaFoldDB" id="A0A1Q9AMQ5"/>
<sequence>MAGDGVFKWWAGEGKDPEVYRIGADDWSGIIEAAHKAFPQGNFTIVEADKAVLHYEIFSDFAGNGDLSEMIDDVNGGAFGEDGPDFFCTDDENAELDGLLNAVIADWIERHGLHPRAVAFGETRNQDYFPPSLKDDEDGLSCEGCRKAVRPGDLYCWGEENSLCESCAPTYRSMIDEPESWTDGQGNPQDPQALRASFEAHLAAGGKPEDKVVQRMEAFTPPQVEGDAA</sequence>
<dbReference type="STRING" id="1672749.BJF92_11165"/>
<proteinExistence type="predicted"/>
<organism evidence="1 2">
    <name type="scientific">Xaviernesmea rhizosphaerae</name>
    <dbReference type="NCBI Taxonomy" id="1672749"/>
    <lineage>
        <taxon>Bacteria</taxon>
        <taxon>Pseudomonadati</taxon>
        <taxon>Pseudomonadota</taxon>
        <taxon>Alphaproteobacteria</taxon>
        <taxon>Hyphomicrobiales</taxon>
        <taxon>Rhizobiaceae</taxon>
        <taxon>Rhizobium/Agrobacterium group</taxon>
        <taxon>Xaviernesmea</taxon>
    </lineage>
</organism>
<accession>A0A1Q9AMQ5</accession>
<comment type="caution">
    <text evidence="1">The sequence shown here is derived from an EMBL/GenBank/DDBJ whole genome shotgun (WGS) entry which is preliminary data.</text>
</comment>
<dbReference type="RefSeq" id="WP_075633659.1">
    <property type="nucleotide sequence ID" value="NZ_MKIO01000021.1"/>
</dbReference>
<dbReference type="OrthoDB" id="8292250at2"/>
<name>A0A1Q9AMQ5_9HYPH</name>
<dbReference type="EMBL" id="MKIO01000021">
    <property type="protein sequence ID" value="OLP56643.1"/>
    <property type="molecule type" value="Genomic_DNA"/>
</dbReference>